<name>A0AB34L1X8_9PEZI</name>
<dbReference type="PANTHER" id="PTHR11266:SF80">
    <property type="entry name" value="PEROXISOMAL MEMBRANE PROTEIN 2"/>
    <property type="match status" value="1"/>
</dbReference>
<protein>
    <submittedName>
        <fullName evidence="9">Uncharacterized protein</fullName>
    </submittedName>
</protein>
<proteinExistence type="inferred from homology"/>
<dbReference type="Proteomes" id="UP000803884">
    <property type="component" value="Unassembled WGS sequence"/>
</dbReference>
<dbReference type="InterPro" id="IPR007248">
    <property type="entry name" value="Mpv17_PMP22"/>
</dbReference>
<feature type="transmembrane region" description="Helical" evidence="6">
    <location>
        <begin position="139"/>
        <end position="157"/>
    </location>
</feature>
<feature type="transmembrane region" description="Helical" evidence="6">
    <location>
        <begin position="199"/>
        <end position="218"/>
    </location>
</feature>
<feature type="chain" id="PRO_5044201991" evidence="8">
    <location>
        <begin position="24"/>
        <end position="224"/>
    </location>
</feature>
<dbReference type="PANTHER" id="PTHR11266">
    <property type="entry name" value="PEROXISOMAL MEMBRANE PROTEIN 2, PXMP2 MPV17"/>
    <property type="match status" value="1"/>
</dbReference>
<keyword evidence="5 6" id="KW-0472">Membrane</keyword>
<dbReference type="RefSeq" id="XP_069233000.1">
    <property type="nucleotide sequence ID" value="XM_069369901.1"/>
</dbReference>
<reference evidence="9 10" key="1">
    <citation type="journal article" date="2020" name="Microbiol. Resour. Announc.">
        <title>Draft Genome Sequence of a Cladosporium Species Isolated from the Mesophotic Ascidian Didemnum maculosum.</title>
        <authorList>
            <person name="Gioti A."/>
            <person name="Siaperas R."/>
            <person name="Nikolaivits E."/>
            <person name="Le Goff G."/>
            <person name="Ouazzani J."/>
            <person name="Kotoulas G."/>
            <person name="Topakas E."/>
        </authorList>
    </citation>
    <scope>NUCLEOTIDE SEQUENCE [LARGE SCALE GENOMIC DNA]</scope>
    <source>
        <strain evidence="9 10">TM138-S3</strain>
    </source>
</reference>
<keyword evidence="4 6" id="KW-1133">Transmembrane helix</keyword>
<keyword evidence="10" id="KW-1185">Reference proteome</keyword>
<comment type="caution">
    <text evidence="9">The sequence shown here is derived from an EMBL/GenBank/DDBJ whole genome shotgun (WGS) entry which is preliminary data.</text>
</comment>
<evidence type="ECO:0000256" key="5">
    <source>
        <dbReference type="ARBA" id="ARBA00023136"/>
    </source>
</evidence>
<evidence type="ECO:0000313" key="9">
    <source>
        <dbReference type="EMBL" id="KAL1589895.1"/>
    </source>
</evidence>
<comment type="similarity">
    <text evidence="2 6">Belongs to the peroxisomal membrane protein PXMP2/4 family.</text>
</comment>
<gene>
    <name evidence="9" type="ORF">WHR41_01295</name>
</gene>
<organism evidence="9 10">
    <name type="scientific">Cladosporium halotolerans</name>
    <dbReference type="NCBI Taxonomy" id="1052096"/>
    <lineage>
        <taxon>Eukaryota</taxon>
        <taxon>Fungi</taxon>
        <taxon>Dikarya</taxon>
        <taxon>Ascomycota</taxon>
        <taxon>Pezizomycotina</taxon>
        <taxon>Dothideomycetes</taxon>
        <taxon>Dothideomycetidae</taxon>
        <taxon>Cladosporiales</taxon>
        <taxon>Cladosporiaceae</taxon>
        <taxon>Cladosporium</taxon>
    </lineage>
</organism>
<dbReference type="Pfam" id="PF04117">
    <property type="entry name" value="Mpv17_PMP22"/>
    <property type="match status" value="1"/>
</dbReference>
<evidence type="ECO:0000256" key="1">
    <source>
        <dbReference type="ARBA" id="ARBA00004141"/>
    </source>
</evidence>
<comment type="subcellular location">
    <subcellularLocation>
        <location evidence="1">Membrane</location>
        <topology evidence="1">Multi-pass membrane protein</topology>
    </subcellularLocation>
</comment>
<evidence type="ECO:0000256" key="2">
    <source>
        <dbReference type="ARBA" id="ARBA00006824"/>
    </source>
</evidence>
<evidence type="ECO:0000313" key="10">
    <source>
        <dbReference type="Proteomes" id="UP000803884"/>
    </source>
</evidence>
<feature type="signal peptide" evidence="8">
    <location>
        <begin position="1"/>
        <end position="23"/>
    </location>
</feature>
<keyword evidence="3 6" id="KW-0812">Transmembrane</keyword>
<sequence length="224" mass="24590">MESPIVKVTIQATLLSALSNVLGQLIACHQARSPYGIDIRELMTFAAFSVISCPPNYLWQTWLEATFPGYTQSLATSEKEKLVDETVAGQSTSTEKSGLRNRNVKQAAVTSESAPKPEKAKEELNLRNTAVKFLLDQTVGAAFNTMSFIMGIAMLRGKSWQYGWEETKTGFWPLLVAGQKLWPLVSIISLTLIPVEQRMVFGGIVGIGWGIFLSLMAGGKSKRD</sequence>
<dbReference type="GeneID" id="96002739"/>
<dbReference type="EMBL" id="JAAQHG020000003">
    <property type="protein sequence ID" value="KAL1589895.1"/>
    <property type="molecule type" value="Genomic_DNA"/>
</dbReference>
<dbReference type="AlphaFoldDB" id="A0AB34L1X8"/>
<evidence type="ECO:0000256" key="8">
    <source>
        <dbReference type="SAM" id="SignalP"/>
    </source>
</evidence>
<evidence type="ECO:0000256" key="6">
    <source>
        <dbReference type="RuleBase" id="RU363053"/>
    </source>
</evidence>
<evidence type="ECO:0000256" key="7">
    <source>
        <dbReference type="SAM" id="MobiDB-lite"/>
    </source>
</evidence>
<evidence type="ECO:0000256" key="3">
    <source>
        <dbReference type="ARBA" id="ARBA00022692"/>
    </source>
</evidence>
<feature type="transmembrane region" description="Helical" evidence="6">
    <location>
        <begin position="169"/>
        <end position="193"/>
    </location>
</feature>
<dbReference type="GO" id="GO:0005778">
    <property type="term" value="C:peroxisomal membrane"/>
    <property type="evidence" value="ECO:0007669"/>
    <property type="project" value="TreeGrafter"/>
</dbReference>
<evidence type="ECO:0000256" key="4">
    <source>
        <dbReference type="ARBA" id="ARBA00022989"/>
    </source>
</evidence>
<feature type="region of interest" description="Disordered" evidence="7">
    <location>
        <begin position="86"/>
        <end position="121"/>
    </location>
</feature>
<accession>A0AB34L1X8</accession>
<keyword evidence="8" id="KW-0732">Signal</keyword>